<comment type="subcellular location">
    <subcellularLocation>
        <location evidence="1">Membrane</location>
        <topology evidence="1">Single-pass type II membrane protein</topology>
    </subcellularLocation>
</comment>
<evidence type="ECO:0000256" key="5">
    <source>
        <dbReference type="ARBA" id="ARBA00023180"/>
    </source>
</evidence>
<keyword evidence="4 7" id="KW-0472">Membrane</keyword>
<reference evidence="8 9" key="1">
    <citation type="journal article" date="2018" name="Cell">
        <title>The Chara Genome: Secondary Complexity and Implications for Plant Terrestrialization.</title>
        <authorList>
            <person name="Nishiyama T."/>
            <person name="Sakayama H."/>
            <person name="Vries J.D."/>
            <person name="Buschmann H."/>
            <person name="Saint-Marcoux D."/>
            <person name="Ullrich K.K."/>
            <person name="Haas F.B."/>
            <person name="Vanderstraeten L."/>
            <person name="Becker D."/>
            <person name="Lang D."/>
            <person name="Vosolsobe S."/>
            <person name="Rombauts S."/>
            <person name="Wilhelmsson P.K.I."/>
            <person name="Janitza P."/>
            <person name="Kern R."/>
            <person name="Heyl A."/>
            <person name="Rumpler F."/>
            <person name="Villalobos L.I.A.C."/>
            <person name="Clay J.M."/>
            <person name="Skokan R."/>
            <person name="Toyoda A."/>
            <person name="Suzuki Y."/>
            <person name="Kagoshima H."/>
            <person name="Schijlen E."/>
            <person name="Tajeshwar N."/>
            <person name="Catarino B."/>
            <person name="Hetherington A.J."/>
            <person name="Saltykova A."/>
            <person name="Bonnot C."/>
            <person name="Breuninger H."/>
            <person name="Symeonidi A."/>
            <person name="Radhakrishnan G.V."/>
            <person name="Van Nieuwerburgh F."/>
            <person name="Deforce D."/>
            <person name="Chang C."/>
            <person name="Karol K.G."/>
            <person name="Hedrich R."/>
            <person name="Ulvskov P."/>
            <person name="Glockner G."/>
            <person name="Delwiche C.F."/>
            <person name="Petrasek J."/>
            <person name="Van de Peer Y."/>
            <person name="Friml J."/>
            <person name="Beilby M."/>
            <person name="Dolan L."/>
            <person name="Kohara Y."/>
            <person name="Sugano S."/>
            <person name="Fujiyama A."/>
            <person name="Delaux P.-M."/>
            <person name="Quint M."/>
            <person name="TheiBen G."/>
            <person name="Hagemann M."/>
            <person name="Harholt J."/>
            <person name="Dunand C."/>
            <person name="Zachgo S."/>
            <person name="Langdale J."/>
            <person name="Maumus F."/>
            <person name="Straeten D.V.D."/>
            <person name="Gould S.B."/>
            <person name="Rensing S.A."/>
        </authorList>
    </citation>
    <scope>NUCLEOTIDE SEQUENCE [LARGE SCALE GENOMIC DNA]</scope>
    <source>
        <strain evidence="8 9">S276</strain>
    </source>
</reference>
<keyword evidence="9" id="KW-1185">Reference proteome</keyword>
<comment type="caution">
    <text evidence="8">The sequence shown here is derived from an EMBL/GenBank/DDBJ whole genome shotgun (WGS) entry which is preliminary data.</text>
</comment>
<proteinExistence type="predicted"/>
<accession>A0A388LSE5</accession>
<keyword evidence="5" id="KW-0325">Glycoprotein</keyword>
<dbReference type="AlphaFoldDB" id="A0A388LSE5"/>
<dbReference type="PANTHER" id="PTHR31042">
    <property type="entry name" value="CORE-2/I-BRANCHING BETA-1,6-N-ACETYLGLUCOSAMINYLTRANSFERASE FAMILY PROTEIN-RELATED"/>
    <property type="match status" value="1"/>
</dbReference>
<evidence type="ECO:0000313" key="9">
    <source>
        <dbReference type="Proteomes" id="UP000265515"/>
    </source>
</evidence>
<keyword evidence="3" id="KW-0808">Transferase</keyword>
<dbReference type="Proteomes" id="UP000265515">
    <property type="component" value="Unassembled WGS sequence"/>
</dbReference>
<keyword evidence="7" id="KW-0812">Transmembrane</keyword>
<dbReference type="Gramene" id="GBG85254">
    <property type="protein sequence ID" value="GBG85254"/>
    <property type="gene ID" value="CBR_g39820"/>
</dbReference>
<dbReference type="GO" id="GO:0016020">
    <property type="term" value="C:membrane"/>
    <property type="evidence" value="ECO:0007669"/>
    <property type="project" value="UniProtKB-SubCell"/>
</dbReference>
<evidence type="ECO:0000313" key="8">
    <source>
        <dbReference type="EMBL" id="GBG85254.1"/>
    </source>
</evidence>
<feature type="region of interest" description="Disordered" evidence="6">
    <location>
        <begin position="116"/>
        <end position="143"/>
    </location>
</feature>
<name>A0A388LSE5_CHABU</name>
<keyword evidence="2" id="KW-0328">Glycosyltransferase</keyword>
<feature type="region of interest" description="Disordered" evidence="6">
    <location>
        <begin position="159"/>
        <end position="203"/>
    </location>
</feature>
<dbReference type="EMBL" id="BFEA01000511">
    <property type="protein sequence ID" value="GBG85254.1"/>
    <property type="molecule type" value="Genomic_DNA"/>
</dbReference>
<feature type="compositionally biased region" description="Basic and acidic residues" evidence="6">
    <location>
        <begin position="194"/>
        <end position="203"/>
    </location>
</feature>
<dbReference type="GO" id="GO:0016757">
    <property type="term" value="F:glycosyltransferase activity"/>
    <property type="evidence" value="ECO:0007669"/>
    <property type="project" value="UniProtKB-KW"/>
</dbReference>
<evidence type="ECO:0000256" key="6">
    <source>
        <dbReference type="SAM" id="MobiDB-lite"/>
    </source>
</evidence>
<evidence type="ECO:0000256" key="2">
    <source>
        <dbReference type="ARBA" id="ARBA00022676"/>
    </source>
</evidence>
<dbReference type="Pfam" id="PF02485">
    <property type="entry name" value="Branch"/>
    <property type="match status" value="1"/>
</dbReference>
<dbReference type="PANTHER" id="PTHR31042:SF150">
    <property type="entry name" value="OS06G0661900 PROTEIN"/>
    <property type="match status" value="1"/>
</dbReference>
<evidence type="ECO:0000256" key="3">
    <source>
        <dbReference type="ARBA" id="ARBA00022679"/>
    </source>
</evidence>
<evidence type="ECO:0000256" key="4">
    <source>
        <dbReference type="ARBA" id="ARBA00023136"/>
    </source>
</evidence>
<organism evidence="8 9">
    <name type="scientific">Chara braunii</name>
    <name type="common">Braun's stonewort</name>
    <dbReference type="NCBI Taxonomy" id="69332"/>
    <lineage>
        <taxon>Eukaryota</taxon>
        <taxon>Viridiplantae</taxon>
        <taxon>Streptophyta</taxon>
        <taxon>Charophyceae</taxon>
        <taxon>Charales</taxon>
        <taxon>Characeae</taxon>
        <taxon>Chara</taxon>
    </lineage>
</organism>
<sequence>MGYSMVNGGRVLPEQIVKPTPSAMRSRLLKFALLMTVLLAFVFCFVSVSLSFPGRKEGALHDDGRRSEDSFRAFALYAEDISLEVITMTMKSLVGKGVSKCVQRCMSAAGPPCVEAGRGLADDDGRRTPASGRGEGGGRPPLWQKVRSKEALGMEVDQDLVANDAGDSGGKGNKKSGEKESDKVVPSAASAEHAGADGDRKGDSQLANLVSEVKKLALTTNARKQEMYFNLGQDDIELLELAVKKTNYMRRVALLFLTDGPFRLAPVWENYLRGYEDFYSLYVHQMPRFELIDNVSGPFAGRQIKSENVDWGRMDLVDAQRRLLANAIMNPLNQRFIILSGSSVPVTDFRAMYHYLMDTGDSFVEASAVAKQQHDGKLRSIVRRREFEFGSQWVALTRKHATLIVKDRTFYPAFARNCVGIQEDKDALCTVGLFSQWCREKPHVACHPDEHYIQTVIDSLAKNELNRRSIMWTHRDSPWDLHPVAWNAEKLRANSTLLESIREQRSCLWNGQEKECYLFAHKFAPDTVPLLLEKGQQLGLWD</sequence>
<evidence type="ECO:0000256" key="1">
    <source>
        <dbReference type="ARBA" id="ARBA00004606"/>
    </source>
</evidence>
<gene>
    <name evidence="8" type="ORF">CBR_g39820</name>
</gene>
<feature type="transmembrane region" description="Helical" evidence="7">
    <location>
        <begin position="31"/>
        <end position="52"/>
    </location>
</feature>
<evidence type="ECO:0000256" key="7">
    <source>
        <dbReference type="SAM" id="Phobius"/>
    </source>
</evidence>
<dbReference type="InterPro" id="IPR003406">
    <property type="entry name" value="Glyco_trans_14"/>
</dbReference>
<dbReference type="OrthoDB" id="191334at2759"/>
<keyword evidence="7" id="KW-1133">Transmembrane helix</keyword>
<dbReference type="InterPro" id="IPR044174">
    <property type="entry name" value="BC10-like"/>
</dbReference>
<protein>
    <submittedName>
        <fullName evidence="8">Uncharacterized protein</fullName>
    </submittedName>
</protein>